<dbReference type="GO" id="GO:0009055">
    <property type="term" value="F:electron transfer activity"/>
    <property type="evidence" value="ECO:0007669"/>
    <property type="project" value="InterPro"/>
</dbReference>
<reference evidence="8" key="1">
    <citation type="journal article" date="2020" name="mSystems">
        <title>Genome- and Community-Level Interaction Insights into Carbon Utilization and Element Cycling Functions of Hydrothermarchaeota in Hydrothermal Sediment.</title>
        <authorList>
            <person name="Zhou Z."/>
            <person name="Liu Y."/>
            <person name="Xu W."/>
            <person name="Pan J."/>
            <person name="Luo Z.H."/>
            <person name="Li M."/>
        </authorList>
    </citation>
    <scope>NUCLEOTIDE SEQUENCE [LARGE SCALE GENOMIC DNA]</scope>
    <source>
        <strain evidence="8">HyVt-505</strain>
    </source>
</reference>
<dbReference type="Pfam" id="PF09626">
    <property type="entry name" value="DHC"/>
    <property type="match status" value="1"/>
</dbReference>
<dbReference type="InterPro" id="IPR016174">
    <property type="entry name" value="Di-haem_cyt_TM"/>
</dbReference>
<evidence type="ECO:0000256" key="6">
    <source>
        <dbReference type="SAM" id="Phobius"/>
    </source>
</evidence>
<keyword evidence="3 6" id="KW-0812">Transmembrane</keyword>
<organism evidence="8">
    <name type="scientific">Candidatus Tenderia electrophaga</name>
    <dbReference type="NCBI Taxonomy" id="1748243"/>
    <lineage>
        <taxon>Bacteria</taxon>
        <taxon>Pseudomonadati</taxon>
        <taxon>Pseudomonadota</taxon>
        <taxon>Gammaproteobacteria</taxon>
        <taxon>Candidatus Tenderiales</taxon>
        <taxon>Candidatus Tenderiaceae</taxon>
        <taxon>Candidatus Tenderia</taxon>
    </lineage>
</organism>
<sequence length="391" mass="44252">MTQQQKSILVWDAPTRVFHWLLVIAFVIAWLSYDDNRYLDTHIFSGYTFLGLLVFRLIWGVFGTHYARFQQFSYSATEVTSYIKGLFGEDMRHYVGHNPAGAWAIFALIGFGLVLTISGLFVLGGEEQHGPLAGIVSFRQSDIFRETHEFAAYGLLLLVFIHFCGVITESLLHKENLIGTMFRGTKSADTESASVRPHRLIATTMVTVIAAYVIATFGGYLTETADQPYLPFKGPELVQNELWQEECSDCHFAFHPSLLPARSWQLIFKQQNEHFDDDLDLDEETVAELLAYATANSADQEQIEPAWRMNSSIASNDTPLRITDVRYWKRKHEEIAADAWKRSSVKSKANCAACHLDAEQGTFEDADMRIPGENKLDSIEWLKSMLGQASK</sequence>
<feature type="domain" description="Cytochrome b561 bacterial/Ni-hydrogenase" evidence="7">
    <location>
        <begin position="10"/>
        <end position="184"/>
    </location>
</feature>
<feature type="transmembrane region" description="Helical" evidence="6">
    <location>
        <begin position="43"/>
        <end position="62"/>
    </location>
</feature>
<dbReference type="PANTHER" id="PTHR30485">
    <property type="entry name" value="NI/FE-HYDROGENASE 1 B-TYPE CYTOCHROME SUBUNIT"/>
    <property type="match status" value="1"/>
</dbReference>
<evidence type="ECO:0000256" key="1">
    <source>
        <dbReference type="ARBA" id="ARBA00004651"/>
    </source>
</evidence>
<evidence type="ECO:0000256" key="3">
    <source>
        <dbReference type="ARBA" id="ARBA00022692"/>
    </source>
</evidence>
<name>A0A832J2X0_9GAMM</name>
<gene>
    <name evidence="8" type="ORF">ENJ65_00660</name>
</gene>
<evidence type="ECO:0000256" key="5">
    <source>
        <dbReference type="ARBA" id="ARBA00023136"/>
    </source>
</evidence>
<keyword evidence="2" id="KW-1003">Cell membrane</keyword>
<keyword evidence="4 6" id="KW-1133">Transmembrane helix</keyword>
<feature type="transmembrane region" description="Helical" evidence="6">
    <location>
        <begin position="9"/>
        <end position="31"/>
    </location>
</feature>
<dbReference type="GO" id="GO:0022904">
    <property type="term" value="P:respiratory electron transport chain"/>
    <property type="evidence" value="ECO:0007669"/>
    <property type="project" value="InterPro"/>
</dbReference>
<dbReference type="Pfam" id="PF01292">
    <property type="entry name" value="Ni_hydr_CYTB"/>
    <property type="match status" value="1"/>
</dbReference>
<dbReference type="InterPro" id="IPR011577">
    <property type="entry name" value="Cyt_b561_bac/Ni-Hgenase"/>
</dbReference>
<comment type="caution">
    <text evidence="8">The sequence shown here is derived from an EMBL/GenBank/DDBJ whole genome shotgun (WGS) entry which is preliminary data.</text>
</comment>
<feature type="transmembrane region" description="Helical" evidence="6">
    <location>
        <begin position="150"/>
        <end position="172"/>
    </location>
</feature>
<evidence type="ECO:0000256" key="2">
    <source>
        <dbReference type="ARBA" id="ARBA00022475"/>
    </source>
</evidence>
<dbReference type="PANTHER" id="PTHR30485:SF2">
    <property type="entry name" value="BLL0597 PROTEIN"/>
    <property type="match status" value="1"/>
</dbReference>
<dbReference type="Gene3D" id="1.20.950.20">
    <property type="entry name" value="Transmembrane di-heme cytochromes, Chain C"/>
    <property type="match status" value="1"/>
</dbReference>
<evidence type="ECO:0000256" key="4">
    <source>
        <dbReference type="ARBA" id="ARBA00022989"/>
    </source>
</evidence>
<dbReference type="GO" id="GO:0005886">
    <property type="term" value="C:plasma membrane"/>
    <property type="evidence" value="ECO:0007669"/>
    <property type="project" value="UniProtKB-SubCell"/>
</dbReference>
<protein>
    <recommendedName>
        <fullName evidence="7">Cytochrome b561 bacterial/Ni-hydrogenase domain-containing protein</fullName>
    </recommendedName>
</protein>
<proteinExistence type="predicted"/>
<comment type="subcellular location">
    <subcellularLocation>
        <location evidence="1">Cell membrane</location>
        <topology evidence="1">Multi-pass membrane protein</topology>
    </subcellularLocation>
</comment>
<dbReference type="EMBL" id="DRNF01000044">
    <property type="protein sequence ID" value="HHJ80124.1"/>
    <property type="molecule type" value="Genomic_DNA"/>
</dbReference>
<dbReference type="InterPro" id="IPR018588">
    <property type="entry name" value="Dihaem_cytochrome-c"/>
</dbReference>
<feature type="transmembrane region" description="Helical" evidence="6">
    <location>
        <begin position="200"/>
        <end position="221"/>
    </location>
</feature>
<feature type="transmembrane region" description="Helical" evidence="6">
    <location>
        <begin position="100"/>
        <end position="123"/>
    </location>
</feature>
<accession>A0A832J2X0</accession>
<dbReference type="Proteomes" id="UP000885832">
    <property type="component" value="Unassembled WGS sequence"/>
</dbReference>
<dbReference type="AlphaFoldDB" id="A0A832J2X0"/>
<keyword evidence="5 6" id="KW-0472">Membrane</keyword>
<evidence type="ECO:0000259" key="7">
    <source>
        <dbReference type="Pfam" id="PF01292"/>
    </source>
</evidence>
<dbReference type="GO" id="GO:0020037">
    <property type="term" value="F:heme binding"/>
    <property type="evidence" value="ECO:0007669"/>
    <property type="project" value="TreeGrafter"/>
</dbReference>
<dbReference type="SUPFAM" id="SSF81342">
    <property type="entry name" value="Transmembrane di-heme cytochromes"/>
    <property type="match status" value="1"/>
</dbReference>
<evidence type="ECO:0000313" key="8">
    <source>
        <dbReference type="EMBL" id="HHJ80124.1"/>
    </source>
</evidence>
<dbReference type="InterPro" id="IPR051542">
    <property type="entry name" value="Hydrogenase_cytochrome"/>
</dbReference>